<evidence type="ECO:0000256" key="4">
    <source>
        <dbReference type="ARBA" id="ARBA00023136"/>
    </source>
</evidence>
<dbReference type="PANTHER" id="PTHR33048">
    <property type="entry name" value="PTH11-LIKE INTEGRAL MEMBRANE PROTEIN (AFU_ORTHOLOGUE AFUA_5G11245)"/>
    <property type="match status" value="1"/>
</dbReference>
<dbReference type="InterPro" id="IPR052337">
    <property type="entry name" value="SAT4-like"/>
</dbReference>
<evidence type="ECO:0000313" key="9">
    <source>
        <dbReference type="EMBL" id="KAK4110561.1"/>
    </source>
</evidence>
<dbReference type="GeneID" id="89936035"/>
<reference evidence="9" key="1">
    <citation type="journal article" date="2023" name="Mol. Phylogenet. Evol.">
        <title>Genome-scale phylogeny and comparative genomics of the fungal order Sordariales.</title>
        <authorList>
            <person name="Hensen N."/>
            <person name="Bonometti L."/>
            <person name="Westerberg I."/>
            <person name="Brannstrom I.O."/>
            <person name="Guillou S."/>
            <person name="Cros-Aarteil S."/>
            <person name="Calhoun S."/>
            <person name="Haridas S."/>
            <person name="Kuo A."/>
            <person name="Mondo S."/>
            <person name="Pangilinan J."/>
            <person name="Riley R."/>
            <person name="LaButti K."/>
            <person name="Andreopoulos B."/>
            <person name="Lipzen A."/>
            <person name="Chen C."/>
            <person name="Yan M."/>
            <person name="Daum C."/>
            <person name="Ng V."/>
            <person name="Clum A."/>
            <person name="Steindorff A."/>
            <person name="Ohm R.A."/>
            <person name="Martin F."/>
            <person name="Silar P."/>
            <person name="Natvig D.O."/>
            <person name="Lalanne C."/>
            <person name="Gautier V."/>
            <person name="Ament-Velasquez S.L."/>
            <person name="Kruys A."/>
            <person name="Hutchinson M.I."/>
            <person name="Powell A.J."/>
            <person name="Barry K."/>
            <person name="Miller A.N."/>
            <person name="Grigoriev I.V."/>
            <person name="Debuchy R."/>
            <person name="Gladieux P."/>
            <person name="Hiltunen Thoren M."/>
            <person name="Johannesson H."/>
        </authorList>
    </citation>
    <scope>NUCLEOTIDE SEQUENCE</scope>
    <source>
        <strain evidence="9">CBS 508.74</strain>
    </source>
</reference>
<accession>A0AAN6TAN0</accession>
<feature type="transmembrane region" description="Helical" evidence="7">
    <location>
        <begin position="48"/>
        <end position="69"/>
    </location>
</feature>
<reference evidence="9" key="2">
    <citation type="submission" date="2023-05" db="EMBL/GenBank/DDBJ databases">
        <authorList>
            <consortium name="Lawrence Berkeley National Laboratory"/>
            <person name="Steindorff A."/>
            <person name="Hensen N."/>
            <person name="Bonometti L."/>
            <person name="Westerberg I."/>
            <person name="Brannstrom I.O."/>
            <person name="Guillou S."/>
            <person name="Cros-Aarteil S."/>
            <person name="Calhoun S."/>
            <person name="Haridas S."/>
            <person name="Kuo A."/>
            <person name="Mondo S."/>
            <person name="Pangilinan J."/>
            <person name="Riley R."/>
            <person name="Labutti K."/>
            <person name="Andreopoulos B."/>
            <person name="Lipzen A."/>
            <person name="Chen C."/>
            <person name="Yanf M."/>
            <person name="Daum C."/>
            <person name="Ng V."/>
            <person name="Clum A."/>
            <person name="Ohm R."/>
            <person name="Martin F."/>
            <person name="Silar P."/>
            <person name="Natvig D."/>
            <person name="Lalanne C."/>
            <person name="Gautier V."/>
            <person name="Ament-Velasquez S.L."/>
            <person name="Kruys A."/>
            <person name="Hutchinson M.I."/>
            <person name="Powell A.J."/>
            <person name="Barry K."/>
            <person name="Miller A.N."/>
            <person name="Grigoriev I.V."/>
            <person name="Debuchy R."/>
            <person name="Gladieux P."/>
            <person name="Thoren M.H."/>
            <person name="Johannesson H."/>
        </authorList>
    </citation>
    <scope>NUCLEOTIDE SEQUENCE</scope>
    <source>
        <strain evidence="9">CBS 508.74</strain>
    </source>
</reference>
<evidence type="ECO:0000256" key="5">
    <source>
        <dbReference type="ARBA" id="ARBA00038359"/>
    </source>
</evidence>
<dbReference type="RefSeq" id="XP_064668131.1">
    <property type="nucleotide sequence ID" value="XM_064811910.1"/>
</dbReference>
<name>A0AAN6TAN0_9PEZI</name>
<feature type="transmembrane region" description="Helical" evidence="7">
    <location>
        <begin position="176"/>
        <end position="198"/>
    </location>
</feature>
<organism evidence="9 10">
    <name type="scientific">Canariomyces notabilis</name>
    <dbReference type="NCBI Taxonomy" id="2074819"/>
    <lineage>
        <taxon>Eukaryota</taxon>
        <taxon>Fungi</taxon>
        <taxon>Dikarya</taxon>
        <taxon>Ascomycota</taxon>
        <taxon>Pezizomycotina</taxon>
        <taxon>Sordariomycetes</taxon>
        <taxon>Sordariomycetidae</taxon>
        <taxon>Sordariales</taxon>
        <taxon>Chaetomiaceae</taxon>
        <taxon>Canariomyces</taxon>
    </lineage>
</organism>
<evidence type="ECO:0000313" key="10">
    <source>
        <dbReference type="Proteomes" id="UP001302812"/>
    </source>
</evidence>
<evidence type="ECO:0000259" key="8">
    <source>
        <dbReference type="Pfam" id="PF20684"/>
    </source>
</evidence>
<keyword evidence="4 7" id="KW-0472">Membrane</keyword>
<feature type="transmembrane region" description="Helical" evidence="7">
    <location>
        <begin position="210"/>
        <end position="228"/>
    </location>
</feature>
<dbReference type="EMBL" id="MU853350">
    <property type="protein sequence ID" value="KAK4110561.1"/>
    <property type="molecule type" value="Genomic_DNA"/>
</dbReference>
<evidence type="ECO:0000256" key="7">
    <source>
        <dbReference type="SAM" id="Phobius"/>
    </source>
</evidence>
<dbReference type="InterPro" id="IPR049326">
    <property type="entry name" value="Rhodopsin_dom_fungi"/>
</dbReference>
<feature type="transmembrane region" description="Helical" evidence="7">
    <location>
        <begin position="89"/>
        <end position="113"/>
    </location>
</feature>
<dbReference type="PANTHER" id="PTHR33048:SF96">
    <property type="entry name" value="INTEGRAL MEMBRANE PROTEIN"/>
    <property type="match status" value="1"/>
</dbReference>
<feature type="region of interest" description="Disordered" evidence="6">
    <location>
        <begin position="356"/>
        <end position="378"/>
    </location>
</feature>
<comment type="subcellular location">
    <subcellularLocation>
        <location evidence="1">Membrane</location>
        <topology evidence="1">Multi-pass membrane protein</topology>
    </subcellularLocation>
</comment>
<dbReference type="Pfam" id="PF20684">
    <property type="entry name" value="Fung_rhodopsin"/>
    <property type="match status" value="1"/>
</dbReference>
<protein>
    <recommendedName>
        <fullName evidence="8">Rhodopsin domain-containing protein</fullName>
    </recommendedName>
</protein>
<evidence type="ECO:0000256" key="6">
    <source>
        <dbReference type="SAM" id="MobiDB-lite"/>
    </source>
</evidence>
<evidence type="ECO:0000256" key="1">
    <source>
        <dbReference type="ARBA" id="ARBA00004141"/>
    </source>
</evidence>
<dbReference type="AlphaFoldDB" id="A0AAN6TAN0"/>
<feature type="domain" description="Rhodopsin" evidence="8">
    <location>
        <begin position="32"/>
        <end position="273"/>
    </location>
</feature>
<proteinExistence type="inferred from homology"/>
<comment type="similarity">
    <text evidence="5">Belongs to the SAT4 family.</text>
</comment>
<comment type="caution">
    <text evidence="9">The sequence shown here is derived from an EMBL/GenBank/DDBJ whole genome shotgun (WGS) entry which is preliminary data.</text>
</comment>
<keyword evidence="10" id="KW-1185">Reference proteome</keyword>
<gene>
    <name evidence="9" type="ORF">N656DRAFT_713644</name>
</gene>
<keyword evidence="2 7" id="KW-0812">Transmembrane</keyword>
<dbReference type="GO" id="GO:0016020">
    <property type="term" value="C:membrane"/>
    <property type="evidence" value="ECO:0007669"/>
    <property type="project" value="UniProtKB-SubCell"/>
</dbReference>
<feature type="transmembrane region" description="Helical" evidence="7">
    <location>
        <begin position="248"/>
        <end position="268"/>
    </location>
</feature>
<sequence length="406" mass="45337">MAGALEYLDPRTTRLFVAQIVFLVLVWVFVFLRVVVRTLIVKQVSLHDSLMFTSVLYTVQAGLTLWGIVCASSQAKTDLIAARSVALRVWFLCEVIYTPLSALIRTSIALFLLRIVVAKAHQLTIYASLTFIWTLSTVYFFIIMFQCNPPMFFYEQVFDGRRGYCIDHDIVPRATIAHSIMSALTDYTLATLPGVVLWGIKRNKRTKIGICVLLSMGILAGVAITVRIPYVRFIPILSPDFLDQTDGVAFWSIVETSLGIIAGCAATLGPLVRGSPAKDEWEQRLAAEAEAWRAERRQRRRSLPRTVDSYALSDSLFPGERLARASEGQASVAERPLTRLPSTSSRVYVQTSIEIGEPESDNGRGTPLGWMRNPPSPEQPQCVVTNIYGPASRGRLHQGRYKRYTA</sequence>
<evidence type="ECO:0000256" key="3">
    <source>
        <dbReference type="ARBA" id="ARBA00022989"/>
    </source>
</evidence>
<dbReference type="Proteomes" id="UP001302812">
    <property type="component" value="Unassembled WGS sequence"/>
</dbReference>
<keyword evidence="3 7" id="KW-1133">Transmembrane helix</keyword>
<evidence type="ECO:0000256" key="2">
    <source>
        <dbReference type="ARBA" id="ARBA00022692"/>
    </source>
</evidence>
<feature type="transmembrane region" description="Helical" evidence="7">
    <location>
        <begin position="15"/>
        <end position="36"/>
    </location>
</feature>
<feature type="transmembrane region" description="Helical" evidence="7">
    <location>
        <begin position="125"/>
        <end position="145"/>
    </location>
</feature>